<dbReference type="SUPFAM" id="SSF53756">
    <property type="entry name" value="UDP-Glycosyltransferase/glycogen phosphorylase"/>
    <property type="match status" value="1"/>
</dbReference>
<dbReference type="AlphaFoldDB" id="A0A285VE80"/>
<organism evidence="1 2">
    <name type="scientific">Ornithinimicrobium cerasi</name>
    <dbReference type="NCBI Taxonomy" id="2248773"/>
    <lineage>
        <taxon>Bacteria</taxon>
        <taxon>Bacillati</taxon>
        <taxon>Actinomycetota</taxon>
        <taxon>Actinomycetes</taxon>
        <taxon>Micrococcales</taxon>
        <taxon>Ornithinimicrobiaceae</taxon>
        <taxon>Ornithinimicrobium</taxon>
    </lineage>
</organism>
<gene>
    <name evidence="1" type="ORF">SAMN05421879_101524</name>
</gene>
<dbReference type="Gene3D" id="3.40.50.2000">
    <property type="entry name" value="Glycogen Phosphorylase B"/>
    <property type="match status" value="1"/>
</dbReference>
<sequence length="411" mass="44503">MLRHTPRLPEGARDRLRALRRHLPTSVVRQVDRRLGMTPASPTVEELALGLAAPTLPEEPRRLWVAPANFAGQGHAWARAVDAHVPGVGARCMAIEGPLGFPADQVVPDVAYRDIAWQRAQERYVLGSYTHVLAEASRPLFGTLYGRTVASELPVLARADLRVGLIAHGSDLRLPSRHARLFAHSPFQNPADRLTARLERNARAACLLFATFEGPTFVSTPDLLDDAPGARWCPTVVDPTAWASDAPVLEGSRPRIVHIPSKGPLKGSAHIDPVLMALAARGVVDYVRLEGVPHARVREEVRKADVVVDQAVMGLYGVSALEGLAAGRLVLGFVGERVRGRVLATTGHDVPIGEITPETLREVLEQVLDDRVAAQERAARGPAFVREVHDGRLSARVLHGDLTSVGQVPGR</sequence>
<protein>
    <submittedName>
        <fullName evidence="1">Uncharacterized protein</fullName>
    </submittedName>
</protein>
<reference evidence="2" key="1">
    <citation type="submission" date="2017-08" db="EMBL/GenBank/DDBJ databases">
        <authorList>
            <person name="Varghese N."/>
            <person name="Submissions S."/>
        </authorList>
    </citation>
    <scope>NUCLEOTIDE SEQUENCE [LARGE SCALE GENOMIC DNA]</scope>
    <source>
        <strain evidence="2">USBA17B2</strain>
    </source>
</reference>
<dbReference type="Proteomes" id="UP000219688">
    <property type="component" value="Unassembled WGS sequence"/>
</dbReference>
<name>A0A285VE80_9MICO</name>
<keyword evidence="2" id="KW-1185">Reference proteome</keyword>
<evidence type="ECO:0000313" key="1">
    <source>
        <dbReference type="EMBL" id="SOC52394.1"/>
    </source>
</evidence>
<proteinExistence type="predicted"/>
<dbReference type="EMBL" id="OBQK01000001">
    <property type="protein sequence ID" value="SOC52394.1"/>
    <property type="molecule type" value="Genomic_DNA"/>
</dbReference>
<evidence type="ECO:0000313" key="2">
    <source>
        <dbReference type="Proteomes" id="UP000219688"/>
    </source>
</evidence>
<accession>A0A285VE80</accession>